<gene>
    <name evidence="3" type="ORF">H9864_07530</name>
</gene>
<feature type="compositionally biased region" description="Basic and acidic residues" evidence="1">
    <location>
        <begin position="57"/>
        <end position="81"/>
    </location>
</feature>
<reference evidence="3" key="1">
    <citation type="journal article" date="2021" name="PeerJ">
        <title>Extensive microbial diversity within the chicken gut microbiome revealed by metagenomics and culture.</title>
        <authorList>
            <person name="Gilroy R."/>
            <person name="Ravi A."/>
            <person name="Getino M."/>
            <person name="Pursley I."/>
            <person name="Horton D.L."/>
            <person name="Alikhan N.F."/>
            <person name="Baker D."/>
            <person name="Gharbi K."/>
            <person name="Hall N."/>
            <person name="Watson M."/>
            <person name="Adriaenssens E.M."/>
            <person name="Foster-Nyarko E."/>
            <person name="Jarju S."/>
            <person name="Secka A."/>
            <person name="Antonio M."/>
            <person name="Oren A."/>
            <person name="Chaudhuri R.R."/>
            <person name="La Ragione R."/>
            <person name="Hildebrand F."/>
            <person name="Pallen M.J."/>
        </authorList>
    </citation>
    <scope>NUCLEOTIDE SEQUENCE</scope>
    <source>
        <strain evidence="3">742</strain>
    </source>
</reference>
<dbReference type="EMBL" id="JAHLFH010000159">
    <property type="protein sequence ID" value="MBU3820201.1"/>
    <property type="molecule type" value="Genomic_DNA"/>
</dbReference>
<dbReference type="AlphaFoldDB" id="A0A9E2KKR3"/>
<name>A0A9E2KKR3_9FIRM</name>
<organism evidence="3 4">
    <name type="scientific">Candidatus Faecalibacterium intestinavium</name>
    <dbReference type="NCBI Taxonomy" id="2838580"/>
    <lineage>
        <taxon>Bacteria</taxon>
        <taxon>Bacillati</taxon>
        <taxon>Bacillota</taxon>
        <taxon>Clostridia</taxon>
        <taxon>Eubacteriales</taxon>
        <taxon>Oscillospiraceae</taxon>
        <taxon>Faecalibacterium</taxon>
    </lineage>
</organism>
<protein>
    <submittedName>
        <fullName evidence="3">Flagellar hook-length control protein FliK</fullName>
    </submittedName>
</protein>
<evidence type="ECO:0000259" key="2">
    <source>
        <dbReference type="Pfam" id="PF02120"/>
    </source>
</evidence>
<evidence type="ECO:0000313" key="3">
    <source>
        <dbReference type="EMBL" id="MBU3820201.1"/>
    </source>
</evidence>
<feature type="region of interest" description="Disordered" evidence="1">
    <location>
        <begin position="130"/>
        <end position="232"/>
    </location>
</feature>
<feature type="compositionally biased region" description="Basic and acidic residues" evidence="1">
    <location>
        <begin position="158"/>
        <end position="182"/>
    </location>
</feature>
<dbReference type="Proteomes" id="UP000824178">
    <property type="component" value="Unassembled WGS sequence"/>
</dbReference>
<feature type="compositionally biased region" description="Polar residues" evidence="1">
    <location>
        <begin position="222"/>
        <end position="231"/>
    </location>
</feature>
<evidence type="ECO:0000313" key="4">
    <source>
        <dbReference type="Proteomes" id="UP000824178"/>
    </source>
</evidence>
<feature type="compositionally biased region" description="Low complexity" evidence="1">
    <location>
        <begin position="334"/>
        <end position="367"/>
    </location>
</feature>
<feature type="compositionally biased region" description="Basic and acidic residues" evidence="1">
    <location>
        <begin position="200"/>
        <end position="210"/>
    </location>
</feature>
<keyword evidence="3" id="KW-0282">Flagellum</keyword>
<keyword evidence="3" id="KW-0966">Cell projection</keyword>
<feature type="domain" description="Flagellar hook-length control protein-like C-terminal" evidence="2">
    <location>
        <begin position="263"/>
        <end position="341"/>
    </location>
</feature>
<feature type="region of interest" description="Disordered" evidence="1">
    <location>
        <begin position="333"/>
        <end position="369"/>
    </location>
</feature>
<dbReference type="InterPro" id="IPR021136">
    <property type="entry name" value="Flagellar_hook_control-like_C"/>
</dbReference>
<evidence type="ECO:0000256" key="1">
    <source>
        <dbReference type="SAM" id="MobiDB-lite"/>
    </source>
</evidence>
<dbReference type="CDD" id="cd17470">
    <property type="entry name" value="T3SS_Flik_C"/>
    <property type="match status" value="1"/>
</dbReference>
<sequence length="386" mass="41804">MNAVQLLMQLGGTACAWQTPTDLVGKNQSTDTTFQTMLQQRQEQDRQDAASSQTSEEVNREPGETTLPDKGDDAQDTEFPEKELAALGAALMADSLRQIPLQVQPVQTEQAAELQGVSLEQLTAGTQLAPDQASLSQENQAVPEAAQPSSDPAEVLPEEGKAEQTETPEGAERTVERPRLARTEAPGQQNSFSAAVSRQPRPEAEARQEDAPEVTDSAAGSGETQLFTQTEEMPVKVGESVEVDTTAPAPELENALGKALTKGLEDGSQRLEIRLTPANLGTVTVEFTQSPEGTLHVVLRAENPEAAKLLDHHAGALGLLLQDSSQAEVRVEVPQPQQNQQLWQQNQQQNGQNQQQQQQQQRQTPQQEADSFLHQLRLGLVGAQTL</sequence>
<accession>A0A9E2KKR3</accession>
<keyword evidence="3" id="KW-0969">Cilium</keyword>
<feature type="compositionally biased region" description="Polar residues" evidence="1">
    <location>
        <begin position="186"/>
        <end position="196"/>
    </location>
</feature>
<dbReference type="Gene3D" id="3.30.750.140">
    <property type="match status" value="1"/>
</dbReference>
<feature type="region of interest" description="Disordered" evidence="1">
    <location>
        <begin position="38"/>
        <end position="81"/>
    </location>
</feature>
<comment type="caution">
    <text evidence="3">The sequence shown here is derived from an EMBL/GenBank/DDBJ whole genome shotgun (WGS) entry which is preliminary data.</text>
</comment>
<dbReference type="Pfam" id="PF02120">
    <property type="entry name" value="Flg_hook"/>
    <property type="match status" value="1"/>
</dbReference>
<dbReference type="InterPro" id="IPR038610">
    <property type="entry name" value="FliK-like_C_sf"/>
</dbReference>
<reference evidence="3" key="2">
    <citation type="submission" date="2021-04" db="EMBL/GenBank/DDBJ databases">
        <authorList>
            <person name="Gilroy R."/>
        </authorList>
    </citation>
    <scope>NUCLEOTIDE SEQUENCE</scope>
    <source>
        <strain evidence="3">742</strain>
    </source>
</reference>
<proteinExistence type="predicted"/>